<reference evidence="2" key="1">
    <citation type="journal article" date="2023" name="Front. Plant Sci.">
        <title>Chromosomal-level genome assembly of Melastoma candidum provides insights into trichome evolution.</title>
        <authorList>
            <person name="Zhong Y."/>
            <person name="Wu W."/>
            <person name="Sun C."/>
            <person name="Zou P."/>
            <person name="Liu Y."/>
            <person name="Dai S."/>
            <person name="Zhou R."/>
        </authorList>
    </citation>
    <scope>NUCLEOTIDE SEQUENCE [LARGE SCALE GENOMIC DNA]</scope>
</reference>
<evidence type="ECO:0000313" key="2">
    <source>
        <dbReference type="Proteomes" id="UP001057402"/>
    </source>
</evidence>
<name>A0ACB9QNL9_9MYRT</name>
<dbReference type="Proteomes" id="UP001057402">
    <property type="component" value="Chromosome 6"/>
</dbReference>
<gene>
    <name evidence="1" type="ORF">MLD38_022825</name>
</gene>
<organism evidence="1 2">
    <name type="scientific">Melastoma candidum</name>
    <dbReference type="NCBI Taxonomy" id="119954"/>
    <lineage>
        <taxon>Eukaryota</taxon>
        <taxon>Viridiplantae</taxon>
        <taxon>Streptophyta</taxon>
        <taxon>Embryophyta</taxon>
        <taxon>Tracheophyta</taxon>
        <taxon>Spermatophyta</taxon>
        <taxon>Magnoliopsida</taxon>
        <taxon>eudicotyledons</taxon>
        <taxon>Gunneridae</taxon>
        <taxon>Pentapetalae</taxon>
        <taxon>rosids</taxon>
        <taxon>malvids</taxon>
        <taxon>Myrtales</taxon>
        <taxon>Melastomataceae</taxon>
        <taxon>Melastomatoideae</taxon>
        <taxon>Melastomateae</taxon>
        <taxon>Melastoma</taxon>
    </lineage>
</organism>
<protein>
    <submittedName>
        <fullName evidence="1">Uncharacterized protein</fullName>
    </submittedName>
</protein>
<sequence length="71" mass="7875">MNRVEESDPEKSLSVPLPEETSRTKLGVSKVVKIEILRKIRRGSQGIKGASHGGINQFGLIIHKVSIQRQL</sequence>
<dbReference type="EMBL" id="CM042885">
    <property type="protein sequence ID" value="KAI4367042.1"/>
    <property type="molecule type" value="Genomic_DNA"/>
</dbReference>
<accession>A0ACB9QNL9</accession>
<evidence type="ECO:0000313" key="1">
    <source>
        <dbReference type="EMBL" id="KAI4367042.1"/>
    </source>
</evidence>
<keyword evidence="2" id="KW-1185">Reference proteome</keyword>
<proteinExistence type="predicted"/>
<comment type="caution">
    <text evidence="1">The sequence shown here is derived from an EMBL/GenBank/DDBJ whole genome shotgun (WGS) entry which is preliminary data.</text>
</comment>